<keyword evidence="10" id="KW-1185">Reference proteome</keyword>
<dbReference type="CDD" id="cd20104">
    <property type="entry name" value="MBT_PHF20L1-like"/>
    <property type="match status" value="1"/>
</dbReference>
<dbReference type="PROSITE" id="PS51011">
    <property type="entry name" value="ARID"/>
    <property type="match status" value="1"/>
</dbReference>
<dbReference type="InterPro" id="IPR001606">
    <property type="entry name" value="ARID_dom"/>
</dbReference>
<feature type="compositionally biased region" description="Basic and acidic residues" evidence="7">
    <location>
        <begin position="764"/>
        <end position="789"/>
    </location>
</feature>
<feature type="compositionally biased region" description="Basic and acidic residues" evidence="7">
    <location>
        <begin position="873"/>
        <end position="908"/>
    </location>
</feature>
<dbReference type="SMART" id="SM00501">
    <property type="entry name" value="BRIGHT"/>
    <property type="match status" value="1"/>
</dbReference>
<dbReference type="CDD" id="cd16100">
    <property type="entry name" value="ARID"/>
    <property type="match status" value="1"/>
</dbReference>
<feature type="compositionally biased region" description="Basic and acidic residues" evidence="7">
    <location>
        <begin position="1050"/>
        <end position="1063"/>
    </location>
</feature>
<dbReference type="GO" id="GO:0005694">
    <property type="term" value="C:chromosome"/>
    <property type="evidence" value="ECO:0007669"/>
    <property type="project" value="UniProtKB-ARBA"/>
</dbReference>
<dbReference type="InterPro" id="IPR016197">
    <property type="entry name" value="Chromo-like_dom_sf"/>
</dbReference>
<feature type="compositionally biased region" description="Low complexity" evidence="7">
    <location>
        <begin position="1116"/>
        <end position="1137"/>
    </location>
</feature>
<feature type="compositionally biased region" description="Basic and acidic residues" evidence="7">
    <location>
        <begin position="1224"/>
        <end position="1235"/>
    </location>
</feature>
<dbReference type="InterPro" id="IPR036431">
    <property type="entry name" value="ARID_dom_sf"/>
</dbReference>
<feature type="compositionally biased region" description="Low complexity" evidence="7">
    <location>
        <begin position="401"/>
        <end position="419"/>
    </location>
</feature>
<feature type="compositionally biased region" description="Basic and acidic residues" evidence="7">
    <location>
        <begin position="1335"/>
        <end position="1352"/>
    </location>
</feature>
<protein>
    <recommendedName>
        <fullName evidence="8">ARID domain-containing protein</fullName>
    </recommendedName>
</protein>
<feature type="region of interest" description="Disordered" evidence="7">
    <location>
        <begin position="1464"/>
        <end position="1493"/>
    </location>
</feature>
<feature type="compositionally biased region" description="Basic and acidic residues" evidence="7">
    <location>
        <begin position="477"/>
        <end position="537"/>
    </location>
</feature>
<dbReference type="GO" id="GO:0005634">
    <property type="term" value="C:nucleus"/>
    <property type="evidence" value="ECO:0007669"/>
    <property type="project" value="TreeGrafter"/>
</dbReference>
<keyword evidence="3" id="KW-0238">DNA-binding</keyword>
<dbReference type="EMBL" id="CADEBC010000525">
    <property type="protein sequence ID" value="CAB3245813.1"/>
    <property type="molecule type" value="Genomic_DNA"/>
</dbReference>
<feature type="compositionally biased region" description="Basic and acidic residues" evidence="7">
    <location>
        <begin position="825"/>
        <end position="836"/>
    </location>
</feature>
<feature type="domain" description="ARID" evidence="8">
    <location>
        <begin position="278"/>
        <end position="370"/>
    </location>
</feature>
<feature type="compositionally biased region" description="Acidic residues" evidence="7">
    <location>
        <begin position="1012"/>
        <end position="1031"/>
    </location>
</feature>
<feature type="coiled-coil region" evidence="6">
    <location>
        <begin position="1793"/>
        <end position="1827"/>
    </location>
</feature>
<reference evidence="9 10" key="1">
    <citation type="submission" date="2020-04" db="EMBL/GenBank/DDBJ databases">
        <authorList>
            <person name="Wallbank WR R."/>
            <person name="Pardo Diaz C."/>
            <person name="Kozak K."/>
            <person name="Martin S."/>
            <person name="Jiggins C."/>
            <person name="Moest M."/>
            <person name="Warren A I."/>
            <person name="Byers J.R.P. K."/>
            <person name="Montejo-Kovacevich G."/>
            <person name="Yen C E."/>
        </authorList>
    </citation>
    <scope>NUCLEOTIDE SEQUENCE [LARGE SCALE GENOMIC DNA]</scope>
</reference>
<evidence type="ECO:0000313" key="9">
    <source>
        <dbReference type="EMBL" id="CAB3245813.1"/>
    </source>
</evidence>
<feature type="region of interest" description="Disordered" evidence="7">
    <location>
        <begin position="723"/>
        <end position="1104"/>
    </location>
</feature>
<dbReference type="InterPro" id="IPR051232">
    <property type="entry name" value="ARID/SWI1_ChromRemod"/>
</dbReference>
<evidence type="ECO:0000256" key="7">
    <source>
        <dbReference type="SAM" id="MobiDB-lite"/>
    </source>
</evidence>
<dbReference type="SUPFAM" id="SSF46774">
    <property type="entry name" value="ARID-like"/>
    <property type="match status" value="1"/>
</dbReference>
<comment type="caution">
    <text evidence="9">The sequence shown here is derived from an EMBL/GenBank/DDBJ whole genome shotgun (WGS) entry which is preliminary data.</text>
</comment>
<feature type="compositionally biased region" description="Basic and acidic residues" evidence="7">
    <location>
        <begin position="950"/>
        <end position="966"/>
    </location>
</feature>
<dbReference type="SMART" id="SM01014">
    <property type="entry name" value="ARID"/>
    <property type="match status" value="1"/>
</dbReference>
<keyword evidence="5" id="KW-0539">Nucleus</keyword>
<dbReference type="Gene3D" id="2.30.30.140">
    <property type="match status" value="3"/>
</dbReference>
<evidence type="ECO:0000256" key="2">
    <source>
        <dbReference type="ARBA" id="ARBA00023015"/>
    </source>
</evidence>
<dbReference type="PANTHER" id="PTHR13964">
    <property type="entry name" value="RBP-RELATED"/>
    <property type="match status" value="1"/>
</dbReference>
<feature type="compositionally biased region" description="Basic and acidic residues" evidence="7">
    <location>
        <begin position="844"/>
        <end position="854"/>
    </location>
</feature>
<dbReference type="Pfam" id="PF08169">
    <property type="entry name" value="RBB1NT"/>
    <property type="match status" value="1"/>
</dbReference>
<feature type="region of interest" description="Disordered" evidence="7">
    <location>
        <begin position="135"/>
        <end position="161"/>
    </location>
</feature>
<evidence type="ECO:0000256" key="6">
    <source>
        <dbReference type="SAM" id="Coils"/>
    </source>
</evidence>
<feature type="region of interest" description="Disordered" evidence="7">
    <location>
        <begin position="1322"/>
        <end position="1371"/>
    </location>
</feature>
<feature type="region of interest" description="Disordered" evidence="7">
    <location>
        <begin position="1599"/>
        <end position="1773"/>
    </location>
</feature>
<dbReference type="GO" id="GO:0006357">
    <property type="term" value="P:regulation of transcription by RNA polymerase II"/>
    <property type="evidence" value="ECO:0007669"/>
    <property type="project" value="TreeGrafter"/>
</dbReference>
<evidence type="ECO:0000256" key="3">
    <source>
        <dbReference type="ARBA" id="ARBA00023125"/>
    </source>
</evidence>
<keyword evidence="4" id="KW-0804">Transcription</keyword>
<dbReference type="Proteomes" id="UP000494106">
    <property type="component" value="Unassembled WGS sequence"/>
</dbReference>
<evidence type="ECO:0000256" key="4">
    <source>
        <dbReference type="ARBA" id="ARBA00023163"/>
    </source>
</evidence>
<feature type="compositionally biased region" description="Low complexity" evidence="7">
    <location>
        <begin position="621"/>
        <end position="633"/>
    </location>
</feature>
<organism evidence="9 10">
    <name type="scientific">Arctia plantaginis</name>
    <name type="common">Wood tiger moth</name>
    <name type="synonym">Phalaena plantaginis</name>
    <dbReference type="NCBI Taxonomy" id="874455"/>
    <lineage>
        <taxon>Eukaryota</taxon>
        <taxon>Metazoa</taxon>
        <taxon>Ecdysozoa</taxon>
        <taxon>Arthropoda</taxon>
        <taxon>Hexapoda</taxon>
        <taxon>Insecta</taxon>
        <taxon>Pterygota</taxon>
        <taxon>Neoptera</taxon>
        <taxon>Endopterygota</taxon>
        <taxon>Lepidoptera</taxon>
        <taxon>Glossata</taxon>
        <taxon>Ditrysia</taxon>
        <taxon>Noctuoidea</taxon>
        <taxon>Erebidae</taxon>
        <taxon>Arctiinae</taxon>
        <taxon>Arctia</taxon>
    </lineage>
</organism>
<accession>A0A8S1AIK2</accession>
<dbReference type="SUPFAM" id="SSF63748">
    <property type="entry name" value="Tudor/PWWP/MBT"/>
    <property type="match status" value="1"/>
</dbReference>
<dbReference type="OrthoDB" id="10068428at2759"/>
<dbReference type="CDD" id="cd20389">
    <property type="entry name" value="Tudor_ARID4_rpt1"/>
    <property type="match status" value="1"/>
</dbReference>
<feature type="compositionally biased region" description="Basic and acidic residues" evidence="7">
    <location>
        <begin position="1152"/>
        <end position="1179"/>
    </location>
</feature>
<dbReference type="GO" id="GO:0000976">
    <property type="term" value="F:transcription cis-regulatory region binding"/>
    <property type="evidence" value="ECO:0007669"/>
    <property type="project" value="TreeGrafter"/>
</dbReference>
<feature type="compositionally biased region" description="Basic and acidic residues" evidence="7">
    <location>
        <begin position="1695"/>
        <end position="1712"/>
    </location>
</feature>
<feature type="compositionally biased region" description="Low complexity" evidence="7">
    <location>
        <begin position="935"/>
        <end position="945"/>
    </location>
</feature>
<dbReference type="PANTHER" id="PTHR13964:SF27">
    <property type="entry name" value="HAT-TRICK, ISOFORM D"/>
    <property type="match status" value="1"/>
</dbReference>
<dbReference type="InterPro" id="IPR012603">
    <property type="entry name" value="ARID4A/B_PWWP"/>
</dbReference>
<keyword evidence="6" id="KW-0175">Coiled coil</keyword>
<evidence type="ECO:0000259" key="8">
    <source>
        <dbReference type="PROSITE" id="PS51011"/>
    </source>
</evidence>
<sequence length="1840" mass="202738">MQGDDPPFLPVGTDVSAKYKGAFCEAKIKKVVRNIKCKVTVKAGGGTITVNDDVIKGNLRVGSTVEVKQDPKKDAMEAVITKIQDCSQYTVVFDDGDITTLRRSALCLKSGRHFNESETLDQLPLTHPEHFSTPVIAGRRGRRGRAQSEESEGSGSGRRVKADVEPHVGRVVLVEAGGGAERRRPHQPAFPALVVAPTAQIKVKEDYLVRSFKDGRYYTVPKKEAREFRKGSAPLEWAGVEAALQYLNNGVLPPHWDRDTLFNEPRNTSDDSSDDEPREEKDHFVAQLYKFMDERGTPLNRNPTIANKDIDLYRLFKVVEKLGGYNRVTNQNQWKTIADKMGFHPVTTSITNLCKQAYKKFLHSYEDFYRKLGVTLVAHPRGARTPPAGRSLIRDRDRHPPTSSSASASACSTPTGTPTQQRGKDKDSSDKSETDKSEKSEKEEKQEKPEKTKEKPRVSDGEDSADNQPLLATVAPKVEKDNEKDKDKKEEKEKDKEKDKEKEKEKDKEKEKEKEKEKDKEKEKEAKKEKDKERDKSSTSSSTSEEKAVVKPRSQSKGRTITPVKIDHDKRTPKRRSLSSKAGDSASTSTSRASRRPHVSTDSDSSGRASRCGPIKKMQSRRSQSANSASSGNTIASNSSKRPRKRKSTEPSTNEPTRSGVSNVKAQVGDKLKVYYGPTQSESKVTYEAKVIEVSSEGMLRVHYTGWNTRYDEWIKPQRIALNVTQHEQRNKKNTGMNRRARTKRTEESSARSDSDSDSESDEDVKRPSKKSDEKPNSKTPSRSKDLKSSDSSSSSKPRKRPVRTISTPTAASPPKKPRPNVTGRDFDLNEIRSELKGLQTVKQETDETVKTEGVEASSPTASQSNPAPPEPRQSEKQPEDVYEFKEPEPFELELHDEKKKRTHRIFDDISPSKYTSTLSKSLSEEISEDPMRVRPPLRSPSLSPFRDFGSSREVGRHSPEDDSKDGLFSLDDDSFPGDGSSGPTFEGFTPAKNQETYSKKSKVSKLRELIDDSPDSPADDEQSSDDDPEDITIKQEINRDPIPLLSVIEEPKTPEPVLKEEPMDSEPELPPTEEKIVKTKAISREKTPEPPKTPPLQKQSEVQLPKISIVTSISINNTTTTPGTNTAATTVLSPTRIPTPTPNPSSPPIIELKKKEEPKTKPIELPKTKTPELPKTKLDIPKTKTLQLALTKVLELPKTKILDMPKSKPVEQSKPQVLELPAEEPKKEIKKDEPDKLLVIPPVLEPKEKSLIIKLDKKLENAPVLEPASQAPSSPLIDTEEDKSEPDSPARIDVLPEPPPGFLLQSEGPKIAEKLLKAISSAKRLSMSPPPSQDRPDTPKSDSIKSSRSDIKLIAISPEPKPSQVKPDLGKPFVKIEPIKKSVENTTESIFGEPHNFVDLKRDTLDIKKPKSDDPVAPRLQSPLNILERRKSVADHPLSVPGKNNKVLSDTIQKLSSQINQSAAAAAASIPLPPFPTEDRSESSDSDDSDRRLIIDKLSVEEWGSGGSSEAVPTAAVVASAATRALHAGKSLGEWSGAESLLMLEDACKNERKHSASVVVAGSGRVATVAAAAACVSGVSGPGEDDSNISLLLCEETIPGSPAPDAEPAPPRQRLHMPFASAPPHHHTHSKEDRRGEGGSRASGAASAGAGASAGEAPGGGPSAAPAREAAWGRPRPLMDNTPPTTPDSSLDMSPHRERRISERDSPSERKEDEDEGQANDATAHDVDKPHGGSRSRKASESSCAGAGRGRTRRSRRDTDEAQNLHHHSHQPPLKYNFYVDLDPTWDCQTRINVLTSRLADLRKAYHSVKAELAAIDRRRKKLRRKEREAVKAAKAACS</sequence>
<feature type="compositionally biased region" description="Basic and acidic residues" evidence="7">
    <location>
        <begin position="1073"/>
        <end position="1090"/>
    </location>
</feature>
<dbReference type="Gene3D" id="1.10.150.60">
    <property type="entry name" value="ARID DNA-binding domain"/>
    <property type="match status" value="1"/>
</dbReference>
<feature type="region of interest" description="Disordered" evidence="7">
    <location>
        <begin position="380"/>
        <end position="670"/>
    </location>
</feature>
<feature type="compositionally biased region" description="Basic and acidic residues" evidence="7">
    <location>
        <begin position="744"/>
        <end position="755"/>
    </location>
</feature>
<feature type="compositionally biased region" description="Basic and acidic residues" evidence="7">
    <location>
        <begin position="1478"/>
        <end position="1493"/>
    </location>
</feature>
<feature type="compositionally biased region" description="Polar residues" evidence="7">
    <location>
        <begin position="650"/>
        <end position="665"/>
    </location>
</feature>
<feature type="region of interest" description="Disordered" evidence="7">
    <location>
        <begin position="1116"/>
        <end position="1179"/>
    </location>
</feature>
<gene>
    <name evidence="9" type="ORF">APLA_LOCUS10608</name>
</gene>
<keyword evidence="1" id="KW-0156">Chromatin regulator</keyword>
<feature type="region of interest" description="Disordered" evidence="7">
    <location>
        <begin position="1262"/>
        <end position="1308"/>
    </location>
</feature>
<feature type="compositionally biased region" description="Pro residues" evidence="7">
    <location>
        <begin position="1138"/>
        <end position="1148"/>
    </location>
</feature>
<dbReference type="Pfam" id="PF01388">
    <property type="entry name" value="ARID"/>
    <property type="match status" value="1"/>
</dbReference>
<dbReference type="CDD" id="cd20390">
    <property type="entry name" value="Tudor_ARID4_rpt2"/>
    <property type="match status" value="1"/>
</dbReference>
<evidence type="ECO:0000256" key="5">
    <source>
        <dbReference type="ARBA" id="ARBA00023242"/>
    </source>
</evidence>
<feature type="region of interest" description="Disordered" evidence="7">
    <location>
        <begin position="258"/>
        <end position="279"/>
    </location>
</feature>
<feature type="compositionally biased region" description="Pro residues" evidence="7">
    <location>
        <begin position="1602"/>
        <end position="1612"/>
    </location>
</feature>
<feature type="compositionally biased region" description="Basic and acidic residues" evidence="7">
    <location>
        <begin position="422"/>
        <end position="460"/>
    </location>
</feature>
<proteinExistence type="predicted"/>
<evidence type="ECO:0000313" key="10">
    <source>
        <dbReference type="Proteomes" id="UP000494106"/>
    </source>
</evidence>
<keyword evidence="2" id="KW-0805">Transcription regulation</keyword>
<feature type="compositionally biased region" description="Low complexity" evidence="7">
    <location>
        <begin position="1641"/>
        <end position="1657"/>
    </location>
</feature>
<dbReference type="SUPFAM" id="SSF54160">
    <property type="entry name" value="Chromo domain-like"/>
    <property type="match status" value="1"/>
</dbReference>
<name>A0A8S1AIK2_ARCPL</name>
<evidence type="ECO:0000256" key="1">
    <source>
        <dbReference type="ARBA" id="ARBA00022853"/>
    </source>
</evidence>
<dbReference type="GO" id="GO:0006325">
    <property type="term" value="P:chromatin organization"/>
    <property type="evidence" value="ECO:0007669"/>
    <property type="project" value="UniProtKB-KW"/>
</dbReference>
<feature type="region of interest" description="Disordered" evidence="7">
    <location>
        <begin position="1205"/>
        <end position="1235"/>
    </location>
</feature>
<feature type="compositionally biased region" description="Low complexity" evidence="7">
    <location>
        <begin position="1664"/>
        <end position="1677"/>
    </location>
</feature>
<feature type="compositionally biased region" description="Low complexity" evidence="7">
    <location>
        <begin position="912"/>
        <end position="922"/>
    </location>
</feature>